<name>A0ABM7KVL1_9MYCO</name>
<keyword evidence="2" id="KW-1185">Reference proteome</keyword>
<reference evidence="1 2" key="1">
    <citation type="journal article" date="2019" name="Emerg. Microbes Infect.">
        <title>Comprehensive subspecies identification of 175 nontuberculous mycobacteria species based on 7547 genomic profiles.</title>
        <authorList>
            <person name="Matsumoto Y."/>
            <person name="Kinjo T."/>
            <person name="Motooka D."/>
            <person name="Nabeya D."/>
            <person name="Jung N."/>
            <person name="Uechi K."/>
            <person name="Horii T."/>
            <person name="Iida T."/>
            <person name="Fujita J."/>
            <person name="Nakamura S."/>
        </authorList>
    </citation>
    <scope>NUCLEOTIDE SEQUENCE [LARGE SCALE GENOMIC DNA]</scope>
    <source>
        <strain evidence="1 2">JCM 12687</strain>
        <plasmid evidence="1">pJCM12687</plasmid>
    </source>
</reference>
<dbReference type="InterPro" id="IPR006118">
    <property type="entry name" value="Recombinase_CS"/>
</dbReference>
<proteinExistence type="predicted"/>
<accession>A0ABM7KVL1</accession>
<gene>
    <name evidence="1" type="ORF">MBRA_53840</name>
</gene>
<geneLocation type="plasmid" evidence="1 2">
    <name>pJCM12687</name>
</geneLocation>
<evidence type="ECO:0000313" key="1">
    <source>
        <dbReference type="EMBL" id="BBZ15189.1"/>
    </source>
</evidence>
<dbReference type="PROSITE" id="PS00398">
    <property type="entry name" value="RECOMBINASES_2"/>
    <property type="match status" value="1"/>
</dbReference>
<keyword evidence="1" id="KW-0614">Plasmid</keyword>
<organism evidence="1 2">
    <name type="scientific">Mycobacterium branderi</name>
    <dbReference type="NCBI Taxonomy" id="43348"/>
    <lineage>
        <taxon>Bacteria</taxon>
        <taxon>Bacillati</taxon>
        <taxon>Actinomycetota</taxon>
        <taxon>Actinomycetes</taxon>
        <taxon>Mycobacteriales</taxon>
        <taxon>Mycobacteriaceae</taxon>
        <taxon>Mycobacterium</taxon>
    </lineage>
</organism>
<dbReference type="Proteomes" id="UP000467379">
    <property type="component" value="Plasmid pJCM12687"/>
</dbReference>
<dbReference type="EMBL" id="AP022607">
    <property type="protein sequence ID" value="BBZ15189.1"/>
    <property type="molecule type" value="Genomic_DNA"/>
</dbReference>
<sequence length="102" mass="10731">MTRPSKSQAATLIATGVNAEGCREKMDSAVGLCCQMSQCRAEGSHSDAHRWDAGDTIVVAAIDRLGRSLATVARTIAELGGAANPAAHLTRRNRRRHAHGGP</sequence>
<protein>
    <recommendedName>
        <fullName evidence="3">Resolvase/invertase-type recombinase catalytic domain-containing protein</fullName>
    </recommendedName>
</protein>
<evidence type="ECO:0000313" key="2">
    <source>
        <dbReference type="Proteomes" id="UP000467379"/>
    </source>
</evidence>
<evidence type="ECO:0008006" key="3">
    <source>
        <dbReference type="Google" id="ProtNLM"/>
    </source>
</evidence>